<comment type="caution">
    <text evidence="2">The sequence shown here is derived from an EMBL/GenBank/DDBJ whole genome shotgun (WGS) entry which is preliminary data.</text>
</comment>
<gene>
    <name evidence="2" type="ORF">GCM10023320_22690</name>
</gene>
<reference evidence="3" key="1">
    <citation type="journal article" date="2019" name="Int. J. Syst. Evol. Microbiol.">
        <title>The Global Catalogue of Microorganisms (GCM) 10K type strain sequencing project: providing services to taxonomists for standard genome sequencing and annotation.</title>
        <authorList>
            <consortium name="The Broad Institute Genomics Platform"/>
            <consortium name="The Broad Institute Genome Sequencing Center for Infectious Disease"/>
            <person name="Wu L."/>
            <person name="Ma J."/>
        </authorList>
    </citation>
    <scope>NUCLEOTIDE SEQUENCE [LARGE SCALE GENOMIC DNA]</scope>
    <source>
        <strain evidence="3">JCM 18302</strain>
    </source>
</reference>
<feature type="compositionally biased region" description="Low complexity" evidence="1">
    <location>
        <begin position="92"/>
        <end position="116"/>
    </location>
</feature>
<feature type="region of interest" description="Disordered" evidence="1">
    <location>
        <begin position="26"/>
        <end position="152"/>
    </location>
</feature>
<proteinExistence type="predicted"/>
<name>A0ABP9NG28_9PSEU</name>
<sequence>MLTSRPAGTKRAATIVTAGRRAMLRWTQPAIPPPPGRASLRDVRPSVKSRWSPATDPTNAAVKSPSAIGTSWHPPATADAVISSGSLGTTGNGPSSATSSASAGSNHALCSSSATSIPPPRSPSRVVGARSRGSTADTPIAPGAVPTRRALR</sequence>
<dbReference type="Proteomes" id="UP001500804">
    <property type="component" value="Unassembled WGS sequence"/>
</dbReference>
<organism evidence="2 3">
    <name type="scientific">Pseudonocardia adelaidensis</name>
    <dbReference type="NCBI Taxonomy" id="648754"/>
    <lineage>
        <taxon>Bacteria</taxon>
        <taxon>Bacillati</taxon>
        <taxon>Actinomycetota</taxon>
        <taxon>Actinomycetes</taxon>
        <taxon>Pseudonocardiales</taxon>
        <taxon>Pseudonocardiaceae</taxon>
        <taxon>Pseudonocardia</taxon>
    </lineage>
</organism>
<evidence type="ECO:0000313" key="3">
    <source>
        <dbReference type="Proteomes" id="UP001500804"/>
    </source>
</evidence>
<evidence type="ECO:0000313" key="2">
    <source>
        <dbReference type="EMBL" id="GAA5118518.1"/>
    </source>
</evidence>
<evidence type="ECO:0000256" key="1">
    <source>
        <dbReference type="SAM" id="MobiDB-lite"/>
    </source>
</evidence>
<feature type="compositionally biased region" description="Low complexity" evidence="1">
    <location>
        <begin position="123"/>
        <end position="135"/>
    </location>
</feature>
<accession>A0ABP9NG28</accession>
<dbReference type="EMBL" id="BAABJO010000007">
    <property type="protein sequence ID" value="GAA5118518.1"/>
    <property type="molecule type" value="Genomic_DNA"/>
</dbReference>
<protein>
    <submittedName>
        <fullName evidence="2">Uncharacterized protein</fullName>
    </submittedName>
</protein>
<keyword evidence="3" id="KW-1185">Reference proteome</keyword>